<keyword evidence="2" id="KW-0378">Hydrolase</keyword>
<feature type="domain" description="DinB-like" evidence="1">
    <location>
        <begin position="46"/>
        <end position="170"/>
    </location>
</feature>
<name>A0A511NC86_9FLAO</name>
<dbReference type="Gene3D" id="1.20.120.450">
    <property type="entry name" value="dinb family like domain"/>
    <property type="match status" value="1"/>
</dbReference>
<protein>
    <submittedName>
        <fullName evidence="2">Putative metal-dependent hydrolase YfiT</fullName>
    </submittedName>
</protein>
<dbReference type="InterPro" id="IPR034660">
    <property type="entry name" value="DinB/YfiT-like"/>
</dbReference>
<dbReference type="AlphaFoldDB" id="A0A511NC86"/>
<sequence>MKNIMENLKYPIGRFKLPLSFNKEIINNCIQTIQDFPEQVKNEVFNLSETALEKQYRPEGWTIRQVIHHCADSHMNSFIRFKLALTEEIPTIKPYEESRWAELEDSKKLDITISIHLLQALHQRWVVLLSSLTDADWEKQFCHPETNQFIDLKTNLAMYDWHCRHHLAHIINAKKS</sequence>
<dbReference type="RefSeq" id="WP_019973720.1">
    <property type="nucleotide sequence ID" value="NZ_BJXC01000001.1"/>
</dbReference>
<evidence type="ECO:0000259" key="1">
    <source>
        <dbReference type="Pfam" id="PF12867"/>
    </source>
</evidence>
<keyword evidence="3" id="KW-1185">Reference proteome</keyword>
<evidence type="ECO:0000313" key="3">
    <source>
        <dbReference type="Proteomes" id="UP000321245"/>
    </source>
</evidence>
<dbReference type="GO" id="GO:0016787">
    <property type="term" value="F:hydrolase activity"/>
    <property type="evidence" value="ECO:0007669"/>
    <property type="project" value="UniProtKB-KW"/>
</dbReference>
<dbReference type="Pfam" id="PF12867">
    <property type="entry name" value="DinB_2"/>
    <property type="match status" value="1"/>
</dbReference>
<dbReference type="Proteomes" id="UP000321245">
    <property type="component" value="Unassembled WGS sequence"/>
</dbReference>
<gene>
    <name evidence="2" type="primary">yfiT</name>
    <name evidence="2" type="ORF">EB1_02220</name>
</gene>
<dbReference type="InterPro" id="IPR024775">
    <property type="entry name" value="DinB-like"/>
</dbReference>
<proteinExistence type="predicted"/>
<comment type="caution">
    <text evidence="2">The sequence shown here is derived from an EMBL/GenBank/DDBJ whole genome shotgun (WGS) entry which is preliminary data.</text>
</comment>
<accession>A0A511NC86</accession>
<dbReference type="STRING" id="1218108.GCA_000382425_00220"/>
<organism evidence="2 3">
    <name type="scientific">Empedobacter brevis NBRC 14943 = ATCC 43319</name>
    <dbReference type="NCBI Taxonomy" id="1218108"/>
    <lineage>
        <taxon>Bacteria</taxon>
        <taxon>Pseudomonadati</taxon>
        <taxon>Bacteroidota</taxon>
        <taxon>Flavobacteriia</taxon>
        <taxon>Flavobacteriales</taxon>
        <taxon>Weeksellaceae</taxon>
        <taxon>Empedobacter</taxon>
    </lineage>
</organism>
<dbReference type="EMBL" id="BJXC01000001">
    <property type="protein sequence ID" value="GEM50432.1"/>
    <property type="molecule type" value="Genomic_DNA"/>
</dbReference>
<evidence type="ECO:0000313" key="2">
    <source>
        <dbReference type="EMBL" id="GEM50432.1"/>
    </source>
</evidence>
<dbReference type="SUPFAM" id="SSF109854">
    <property type="entry name" value="DinB/YfiT-like putative metalloenzymes"/>
    <property type="match status" value="1"/>
</dbReference>
<dbReference type="OrthoDB" id="9796039at2"/>
<reference evidence="2 3" key="1">
    <citation type="submission" date="2019-07" db="EMBL/GenBank/DDBJ databases">
        <title>Whole genome shotgun sequence of Empedobacter brevis NBRC 14943.</title>
        <authorList>
            <person name="Hosoyama A."/>
            <person name="Uohara A."/>
            <person name="Ohji S."/>
            <person name="Ichikawa N."/>
        </authorList>
    </citation>
    <scope>NUCLEOTIDE SEQUENCE [LARGE SCALE GENOMIC DNA]</scope>
    <source>
        <strain evidence="2 3">NBRC 14943</strain>
    </source>
</reference>
<dbReference type="NCBIfam" id="NF009807">
    <property type="entry name" value="PRK13291.1"/>
    <property type="match status" value="1"/>
</dbReference>